<feature type="domain" description="Cas12f1-like TNB" evidence="2">
    <location>
        <begin position="296"/>
        <end position="351"/>
    </location>
</feature>
<accession>H6QCY0</accession>
<dbReference type="eggNOG" id="arCOG00687">
    <property type="taxonomic scope" value="Archaea"/>
</dbReference>
<evidence type="ECO:0000313" key="3">
    <source>
        <dbReference type="EMBL" id="AFA40169.1"/>
    </source>
</evidence>
<gene>
    <name evidence="3" type="ordered locus">Pogu_2142</name>
</gene>
<sequence>MKYRTLLIRRKTEEIPPEQLEMFIKIQQQFREWATEWYKSGFKAPMPEQNPLKYFAMKLKYVLKLIPTNGLKKDKWNVPLPFNIQLRINNEKDVGCGVFIDLSKGEVRIRKWGGGTIVLKLKKSSIKWIKERVEEGGKPVLAMAWVGRVKRSNIVTFNVALTFARDVEPIDVRRVLAVDLNGLHNGVVWGVVEKDKILASGTERPHLSKIGRLQKEISKLDSLCAKKGEYCRQAVAAESRLRRLLREFADEAAKKIVRLARQYKALIVVDAPKDESLREIKQSRYAPSKKIYLDVGRLKKRIKQLAEWYGVPYREARLYSTICPRCEAKMEELPNRRVRCPKCGFEAPRDEVPLMWTAKRFSELTPSFSSLAIALAAF</sequence>
<dbReference type="EMBL" id="CP003316">
    <property type="protein sequence ID" value="AFA40169.1"/>
    <property type="molecule type" value="Genomic_DNA"/>
</dbReference>
<dbReference type="Proteomes" id="UP000009062">
    <property type="component" value="Chromosome"/>
</dbReference>
<evidence type="ECO:0000256" key="1">
    <source>
        <dbReference type="ARBA" id="ARBA00023125"/>
    </source>
</evidence>
<evidence type="ECO:0000313" key="4">
    <source>
        <dbReference type="Proteomes" id="UP000009062"/>
    </source>
</evidence>
<dbReference type="SUPFAM" id="SSF51998">
    <property type="entry name" value="PFL-like glycyl radical enzymes"/>
    <property type="match status" value="1"/>
</dbReference>
<name>H6QCY0_PYROT</name>
<keyword evidence="4" id="KW-1185">Reference proteome</keyword>
<proteinExistence type="predicted"/>
<dbReference type="Pfam" id="PF07282">
    <property type="entry name" value="Cas12f1-like_TNB"/>
    <property type="match status" value="1"/>
</dbReference>
<dbReference type="GO" id="GO:0003677">
    <property type="term" value="F:DNA binding"/>
    <property type="evidence" value="ECO:0007669"/>
    <property type="project" value="UniProtKB-KW"/>
</dbReference>
<dbReference type="InterPro" id="IPR010095">
    <property type="entry name" value="Cas12f1-like_TNB"/>
</dbReference>
<protein>
    <submittedName>
        <fullName evidence="3">Transposase-like protein</fullName>
    </submittedName>
</protein>
<dbReference type="AlphaFoldDB" id="H6QCY0"/>
<dbReference type="KEGG" id="pog:Pogu_2142"/>
<dbReference type="HOGENOM" id="CLU_053996_0_0_2"/>
<evidence type="ECO:0000259" key="2">
    <source>
        <dbReference type="Pfam" id="PF07282"/>
    </source>
</evidence>
<organism evidence="3 4">
    <name type="scientific">Pyrobaculum oguniense (strain DSM 13380 / JCM 10595 / TE7)</name>
    <dbReference type="NCBI Taxonomy" id="698757"/>
    <lineage>
        <taxon>Archaea</taxon>
        <taxon>Thermoproteota</taxon>
        <taxon>Thermoprotei</taxon>
        <taxon>Thermoproteales</taxon>
        <taxon>Thermoproteaceae</taxon>
        <taxon>Pyrobaculum</taxon>
    </lineage>
</organism>
<reference evidence="3 4" key="1">
    <citation type="journal article" date="2012" name="Stand. Genomic Sci.">
        <title>Complete genome sequence of Pyrobaculum oguniense.</title>
        <authorList>
            <person name="Bernick D.L."/>
            <person name="Karplus K."/>
            <person name="Lui L.M."/>
            <person name="Coker J.K."/>
            <person name="Murphy J.N."/>
            <person name="Chan P.P."/>
            <person name="Cozen A.E."/>
            <person name="Lowe T.M."/>
        </authorList>
    </citation>
    <scope>NUCLEOTIDE SEQUENCE [LARGE SCALE GENOMIC DNA]</scope>
    <source>
        <strain evidence="3 4">TE7</strain>
    </source>
</reference>
<keyword evidence="1" id="KW-0238">DNA-binding</keyword>